<dbReference type="SMART" id="SM00254">
    <property type="entry name" value="ShKT"/>
    <property type="match status" value="3"/>
</dbReference>
<proteinExistence type="predicted"/>
<keyword evidence="4" id="KW-1185">Reference proteome</keyword>
<accession>A0A2G9UEP7</accession>
<dbReference type="InterPro" id="IPR003582">
    <property type="entry name" value="ShKT_dom"/>
</dbReference>
<feature type="domain" description="ShKT" evidence="2">
    <location>
        <begin position="113"/>
        <end position="150"/>
    </location>
</feature>
<evidence type="ECO:0000313" key="3">
    <source>
        <dbReference type="EMBL" id="PIO68724.1"/>
    </source>
</evidence>
<dbReference type="PROSITE" id="PS51670">
    <property type="entry name" value="SHKT"/>
    <property type="match status" value="1"/>
</dbReference>
<sequence>MCPKTCGYCCLTDSYNCVNREFPGVTCSSITQAQCKDPKWREIIARDCPNVCGFCKDGGCVDAAIECANDKSICRNIDMQAFTMANCKKTCGYCDNASTSYPGGYSNQPGGACVDSSSKCASWKENGFCQSTFYTATQKMQSCAKTCGFCV</sequence>
<evidence type="ECO:0000313" key="4">
    <source>
        <dbReference type="Proteomes" id="UP000230423"/>
    </source>
</evidence>
<reference evidence="3 4" key="1">
    <citation type="submission" date="2015-09" db="EMBL/GenBank/DDBJ databases">
        <title>Draft genome of the parasitic nematode Teladorsagia circumcincta isolate WARC Sus (inbred).</title>
        <authorList>
            <person name="Mitreva M."/>
        </authorList>
    </citation>
    <scope>NUCLEOTIDE SEQUENCE [LARGE SCALE GENOMIC DNA]</scope>
    <source>
        <strain evidence="3 4">S</strain>
    </source>
</reference>
<protein>
    <submittedName>
        <fullName evidence="3">ShTK domain protein</fullName>
    </submittedName>
</protein>
<dbReference type="Pfam" id="PF01549">
    <property type="entry name" value="ShK"/>
    <property type="match status" value="3"/>
</dbReference>
<name>A0A2G9UEP7_TELCI</name>
<evidence type="ECO:0000259" key="2">
    <source>
        <dbReference type="PROSITE" id="PS51670"/>
    </source>
</evidence>
<dbReference type="AlphaFoldDB" id="A0A2G9UEP7"/>
<evidence type="ECO:0000256" key="1">
    <source>
        <dbReference type="PROSITE-ProRule" id="PRU01005"/>
    </source>
</evidence>
<dbReference type="OrthoDB" id="5867083at2759"/>
<dbReference type="PANTHER" id="PTHR21724:SF0">
    <property type="entry name" value="SHKT DOMAIN-CONTAINING PROTEIN"/>
    <property type="match status" value="1"/>
</dbReference>
<dbReference type="PANTHER" id="PTHR21724">
    <property type="entry name" value="SHKT DOMAIN-CONTAINING PROTEIN"/>
    <property type="match status" value="1"/>
</dbReference>
<dbReference type="EMBL" id="KZ346960">
    <property type="protein sequence ID" value="PIO68724.1"/>
    <property type="molecule type" value="Genomic_DNA"/>
</dbReference>
<dbReference type="Gene3D" id="1.10.10.1940">
    <property type="match status" value="2"/>
</dbReference>
<dbReference type="Gene3D" id="1.10.10.1870">
    <property type="entry name" value="ShTK domain-like"/>
    <property type="match status" value="1"/>
</dbReference>
<comment type="caution">
    <text evidence="1">Lacks conserved residue(s) required for the propagation of feature annotation.</text>
</comment>
<gene>
    <name evidence="3" type="ORF">TELCIR_09473</name>
</gene>
<dbReference type="Proteomes" id="UP000230423">
    <property type="component" value="Unassembled WGS sequence"/>
</dbReference>
<organism evidence="3 4">
    <name type="scientific">Teladorsagia circumcincta</name>
    <name type="common">Brown stomach worm</name>
    <name type="synonym">Ostertagia circumcincta</name>
    <dbReference type="NCBI Taxonomy" id="45464"/>
    <lineage>
        <taxon>Eukaryota</taxon>
        <taxon>Metazoa</taxon>
        <taxon>Ecdysozoa</taxon>
        <taxon>Nematoda</taxon>
        <taxon>Chromadorea</taxon>
        <taxon>Rhabditida</taxon>
        <taxon>Rhabditina</taxon>
        <taxon>Rhabditomorpha</taxon>
        <taxon>Strongyloidea</taxon>
        <taxon>Trichostrongylidae</taxon>
        <taxon>Teladorsagia</taxon>
    </lineage>
</organism>